<organism evidence="2">
    <name type="scientific">Arundo donax</name>
    <name type="common">Giant reed</name>
    <name type="synonym">Donax arundinaceus</name>
    <dbReference type="NCBI Taxonomy" id="35708"/>
    <lineage>
        <taxon>Eukaryota</taxon>
        <taxon>Viridiplantae</taxon>
        <taxon>Streptophyta</taxon>
        <taxon>Embryophyta</taxon>
        <taxon>Tracheophyta</taxon>
        <taxon>Spermatophyta</taxon>
        <taxon>Magnoliopsida</taxon>
        <taxon>Liliopsida</taxon>
        <taxon>Poales</taxon>
        <taxon>Poaceae</taxon>
        <taxon>PACMAD clade</taxon>
        <taxon>Arundinoideae</taxon>
        <taxon>Arundineae</taxon>
        <taxon>Arundo</taxon>
    </lineage>
</organism>
<feature type="chain" id="PRO_5002047689" evidence="1">
    <location>
        <begin position="28"/>
        <end position="57"/>
    </location>
</feature>
<feature type="signal peptide" evidence="1">
    <location>
        <begin position="1"/>
        <end position="27"/>
    </location>
</feature>
<sequence length="57" mass="6419">MRRRFRSAPSRVCLRILTLSASMQTLSMLCASSNTTTHSFCISLDTMLATLGSSRYW</sequence>
<dbReference type="EMBL" id="GBRH01177249">
    <property type="protein sequence ID" value="JAE20647.1"/>
    <property type="molecule type" value="Transcribed_RNA"/>
</dbReference>
<proteinExistence type="predicted"/>
<reference evidence="2" key="2">
    <citation type="journal article" date="2015" name="Data Brief">
        <title>Shoot transcriptome of the giant reed, Arundo donax.</title>
        <authorList>
            <person name="Barrero R.A."/>
            <person name="Guerrero F.D."/>
            <person name="Moolhuijzen P."/>
            <person name="Goolsby J.A."/>
            <person name="Tidwell J."/>
            <person name="Bellgard S.E."/>
            <person name="Bellgard M.I."/>
        </authorList>
    </citation>
    <scope>NUCLEOTIDE SEQUENCE</scope>
    <source>
        <tissue evidence="2">Shoot tissue taken approximately 20 cm above the soil surface</tissue>
    </source>
</reference>
<dbReference type="AlphaFoldDB" id="A0A0A9G855"/>
<evidence type="ECO:0000256" key="1">
    <source>
        <dbReference type="SAM" id="SignalP"/>
    </source>
</evidence>
<protein>
    <submittedName>
        <fullName evidence="2">Uncharacterized protein</fullName>
    </submittedName>
</protein>
<name>A0A0A9G855_ARUDO</name>
<keyword evidence="1" id="KW-0732">Signal</keyword>
<evidence type="ECO:0000313" key="2">
    <source>
        <dbReference type="EMBL" id="JAE20647.1"/>
    </source>
</evidence>
<reference evidence="2" key="1">
    <citation type="submission" date="2014-09" db="EMBL/GenBank/DDBJ databases">
        <authorList>
            <person name="Magalhaes I.L.F."/>
            <person name="Oliveira U."/>
            <person name="Santos F.R."/>
            <person name="Vidigal T.H.D.A."/>
            <person name="Brescovit A.D."/>
            <person name="Santos A.J."/>
        </authorList>
    </citation>
    <scope>NUCLEOTIDE SEQUENCE</scope>
    <source>
        <tissue evidence="2">Shoot tissue taken approximately 20 cm above the soil surface</tissue>
    </source>
</reference>
<accession>A0A0A9G855</accession>